<dbReference type="GO" id="GO:0006310">
    <property type="term" value="P:DNA recombination"/>
    <property type="evidence" value="ECO:0007669"/>
    <property type="project" value="InterPro"/>
</dbReference>
<comment type="similarity">
    <text evidence="1">Belongs to the ATP-dependent DNA ligase family.</text>
</comment>
<dbReference type="Proteomes" id="UP001317532">
    <property type="component" value="Chromosome"/>
</dbReference>
<dbReference type="InterPro" id="IPR012340">
    <property type="entry name" value="NA-bd_OB-fold"/>
</dbReference>
<dbReference type="Gene3D" id="2.40.50.140">
    <property type="entry name" value="Nucleic acid-binding proteins"/>
    <property type="match status" value="1"/>
</dbReference>
<evidence type="ECO:0000313" key="6">
    <source>
        <dbReference type="EMBL" id="BDE06011.1"/>
    </source>
</evidence>
<dbReference type="EC" id="6.5.1.1" evidence="2"/>
<dbReference type="SUPFAM" id="SSF50249">
    <property type="entry name" value="Nucleic acid-binding proteins"/>
    <property type="match status" value="1"/>
</dbReference>
<evidence type="ECO:0000259" key="5">
    <source>
        <dbReference type="PROSITE" id="PS50160"/>
    </source>
</evidence>
<dbReference type="PANTHER" id="PTHR45674:SF4">
    <property type="entry name" value="DNA LIGASE 1"/>
    <property type="match status" value="1"/>
</dbReference>
<evidence type="ECO:0000256" key="4">
    <source>
        <dbReference type="ARBA" id="ARBA00034003"/>
    </source>
</evidence>
<keyword evidence="7" id="KW-1185">Reference proteome</keyword>
<dbReference type="RefSeq" id="WP_317997010.1">
    <property type="nucleotide sequence ID" value="NZ_AP025523.1"/>
</dbReference>
<dbReference type="KEGG" id="vab:WPS_12870"/>
<reference evidence="6 7" key="1">
    <citation type="journal article" date="2022" name="ISME Commun">
        <title>Vulcanimicrobium alpinus gen. nov. sp. nov., the first cultivated representative of the candidate phylum 'Eremiobacterota', is a metabolically versatile aerobic anoxygenic phototroph.</title>
        <authorList>
            <person name="Yabe S."/>
            <person name="Muto K."/>
            <person name="Abe K."/>
            <person name="Yokota A."/>
            <person name="Staudigel H."/>
            <person name="Tebo B.M."/>
        </authorList>
    </citation>
    <scope>NUCLEOTIDE SEQUENCE [LARGE SCALE GENOMIC DNA]</scope>
    <source>
        <strain evidence="6 7">WC8-2</strain>
    </source>
</reference>
<proteinExistence type="inferred from homology"/>
<dbReference type="InterPro" id="IPR016059">
    <property type="entry name" value="DNA_ligase_ATP-dep_CS"/>
</dbReference>
<evidence type="ECO:0000256" key="2">
    <source>
        <dbReference type="ARBA" id="ARBA00012727"/>
    </source>
</evidence>
<dbReference type="EMBL" id="AP025523">
    <property type="protein sequence ID" value="BDE06011.1"/>
    <property type="molecule type" value="Genomic_DNA"/>
</dbReference>
<name>A0AAN2C9H2_UNVUL</name>
<evidence type="ECO:0000313" key="7">
    <source>
        <dbReference type="Proteomes" id="UP001317532"/>
    </source>
</evidence>
<dbReference type="NCBIfam" id="NF006078">
    <property type="entry name" value="PRK08224.1"/>
    <property type="match status" value="1"/>
</dbReference>
<dbReference type="GO" id="GO:0005524">
    <property type="term" value="F:ATP binding"/>
    <property type="evidence" value="ECO:0007669"/>
    <property type="project" value="InterPro"/>
</dbReference>
<sequence length="342" mass="37307">MVDAQYAPMEMRAVDAIPEGPAWQYEPKWDGFRALVHRDGDRVAITSKNGQPLARYFPEVVAALAALGADGFSLDGELVVPVAGAFSFDTLQQRIHPAASRVQMLARKTPALYLVFDLLREEGADRVGEPLERRREALERFMHANAEEHGTLRLSPATRDRAVVDRWFAEVGGALDGVIAKRLGVPYASGRRDAAVKIKKQRTADCVVGGFCYAAGSTDRVGSLMLGLYDDAGLLDYIGFCSSFSTAERRALLERLLPHAGGSGFTGGAPGDAPSRWSRDPERDRSYVALAPELVLEVGFDQVTGGRIRHGTRPLRWRTDKAPRSCTVDQLETAGAVLSLIR</sequence>
<organism evidence="6 7">
    <name type="scientific">Vulcanimicrobium alpinum</name>
    <dbReference type="NCBI Taxonomy" id="3016050"/>
    <lineage>
        <taxon>Bacteria</taxon>
        <taxon>Bacillati</taxon>
        <taxon>Vulcanimicrobiota</taxon>
        <taxon>Vulcanimicrobiia</taxon>
        <taxon>Vulcanimicrobiales</taxon>
        <taxon>Vulcanimicrobiaceae</taxon>
        <taxon>Vulcanimicrobium</taxon>
    </lineage>
</organism>
<dbReference type="InterPro" id="IPR044119">
    <property type="entry name" value="Adenylation_LigC-like"/>
</dbReference>
<dbReference type="Pfam" id="PF04679">
    <property type="entry name" value="DNA_ligase_A_C"/>
    <property type="match status" value="1"/>
</dbReference>
<dbReference type="InterPro" id="IPR050191">
    <property type="entry name" value="ATP-dep_DNA_ligase"/>
</dbReference>
<dbReference type="GO" id="GO:0006281">
    <property type="term" value="P:DNA repair"/>
    <property type="evidence" value="ECO:0007669"/>
    <property type="project" value="InterPro"/>
</dbReference>
<dbReference type="PROSITE" id="PS00697">
    <property type="entry name" value="DNA_LIGASE_A1"/>
    <property type="match status" value="1"/>
</dbReference>
<dbReference type="PANTHER" id="PTHR45674">
    <property type="entry name" value="DNA LIGASE 1/3 FAMILY MEMBER"/>
    <property type="match status" value="1"/>
</dbReference>
<dbReference type="CDD" id="cd07970">
    <property type="entry name" value="OBF_DNA_ligase_LigC"/>
    <property type="match status" value="1"/>
</dbReference>
<dbReference type="PROSITE" id="PS50160">
    <property type="entry name" value="DNA_LIGASE_A3"/>
    <property type="match status" value="1"/>
</dbReference>
<dbReference type="GO" id="GO:0003910">
    <property type="term" value="F:DNA ligase (ATP) activity"/>
    <property type="evidence" value="ECO:0007669"/>
    <property type="project" value="UniProtKB-EC"/>
</dbReference>
<dbReference type="Gene3D" id="3.30.470.30">
    <property type="entry name" value="DNA ligase/mRNA capping enzyme"/>
    <property type="match status" value="1"/>
</dbReference>
<keyword evidence="3 6" id="KW-0436">Ligase</keyword>
<dbReference type="Pfam" id="PF01068">
    <property type="entry name" value="DNA_ligase_A_M"/>
    <property type="match status" value="1"/>
</dbReference>
<accession>A0AAN2C9H2</accession>
<feature type="domain" description="ATP-dependent DNA ligase family profile" evidence="5">
    <location>
        <begin position="104"/>
        <end position="233"/>
    </location>
</feature>
<dbReference type="InterPro" id="IPR012309">
    <property type="entry name" value="DNA_ligase_ATP-dep_C"/>
</dbReference>
<dbReference type="InterPro" id="IPR012310">
    <property type="entry name" value="DNA_ligase_ATP-dep_cent"/>
</dbReference>
<gene>
    <name evidence="6" type="primary">ligC</name>
    <name evidence="6" type="ORF">WPS_12870</name>
</gene>
<comment type="catalytic activity">
    <reaction evidence="4">
        <text>ATP + (deoxyribonucleotide)n-3'-hydroxyl + 5'-phospho-(deoxyribonucleotide)m = (deoxyribonucleotide)n+m + AMP + diphosphate.</text>
        <dbReference type="EC" id="6.5.1.1"/>
    </reaction>
</comment>
<dbReference type="AlphaFoldDB" id="A0AAN2C9H2"/>
<dbReference type="InterPro" id="IPR044117">
    <property type="entry name" value="OBF_LigC-like"/>
</dbReference>
<evidence type="ECO:0000256" key="3">
    <source>
        <dbReference type="ARBA" id="ARBA00022598"/>
    </source>
</evidence>
<dbReference type="CDD" id="cd07905">
    <property type="entry name" value="Adenylation_DNA_ligase_LigC"/>
    <property type="match status" value="1"/>
</dbReference>
<protein>
    <recommendedName>
        <fullName evidence="2">DNA ligase (ATP)</fullName>
        <ecNumber evidence="2">6.5.1.1</ecNumber>
    </recommendedName>
</protein>
<dbReference type="SUPFAM" id="SSF56091">
    <property type="entry name" value="DNA ligase/mRNA capping enzyme, catalytic domain"/>
    <property type="match status" value="1"/>
</dbReference>
<evidence type="ECO:0000256" key="1">
    <source>
        <dbReference type="ARBA" id="ARBA00007572"/>
    </source>
</evidence>